<keyword evidence="5" id="KW-1185">Reference proteome</keyword>
<dbReference type="STRING" id="1628148.BI198_12225"/>
<name>A0A1E7Q7Y7_9GAMM</name>
<feature type="chain" id="PRO_5009200478" evidence="3">
    <location>
        <begin position="29"/>
        <end position="263"/>
    </location>
</feature>
<accession>A0A1E7Q7Y7</accession>
<dbReference type="GO" id="GO:0120010">
    <property type="term" value="P:intermembrane phospholipid transfer"/>
    <property type="evidence" value="ECO:0007669"/>
    <property type="project" value="TreeGrafter"/>
</dbReference>
<evidence type="ECO:0000313" key="4">
    <source>
        <dbReference type="EMBL" id="OEY70247.1"/>
    </source>
</evidence>
<dbReference type="InterPro" id="IPR007428">
    <property type="entry name" value="MlaA"/>
</dbReference>
<dbReference type="PANTHER" id="PTHR30035:SF3">
    <property type="entry name" value="INTERMEMBRANE PHOSPHOLIPID TRANSPORT SYSTEM LIPOPROTEIN MLAA"/>
    <property type="match status" value="1"/>
</dbReference>
<dbReference type="PRINTS" id="PR01805">
    <property type="entry name" value="VACJLIPOPROT"/>
</dbReference>
<dbReference type="Pfam" id="PF04333">
    <property type="entry name" value="MlaA"/>
    <property type="match status" value="1"/>
</dbReference>
<organism evidence="4 5">
    <name type="scientific">Rheinheimera salexigens</name>
    <dbReference type="NCBI Taxonomy" id="1628148"/>
    <lineage>
        <taxon>Bacteria</taxon>
        <taxon>Pseudomonadati</taxon>
        <taxon>Pseudomonadota</taxon>
        <taxon>Gammaproteobacteria</taxon>
        <taxon>Chromatiales</taxon>
        <taxon>Chromatiaceae</taxon>
        <taxon>Rheinheimera</taxon>
    </lineage>
</organism>
<dbReference type="OrthoDB" id="9785326at2"/>
<dbReference type="PROSITE" id="PS51257">
    <property type="entry name" value="PROKAR_LIPOPROTEIN"/>
    <property type="match status" value="1"/>
</dbReference>
<evidence type="ECO:0000256" key="3">
    <source>
        <dbReference type="SAM" id="SignalP"/>
    </source>
</evidence>
<feature type="signal peptide" evidence="3">
    <location>
        <begin position="1"/>
        <end position="28"/>
    </location>
</feature>
<keyword evidence="2 3" id="KW-0732">Signal</keyword>
<comment type="caution">
    <text evidence="4">The sequence shown here is derived from an EMBL/GenBank/DDBJ whole genome shotgun (WGS) entry which is preliminary data.</text>
</comment>
<reference evidence="5" key="1">
    <citation type="submission" date="2016-09" db="EMBL/GenBank/DDBJ databases">
        <authorList>
            <person name="Wan X."/>
            <person name="Hou S."/>
        </authorList>
    </citation>
    <scope>NUCLEOTIDE SEQUENCE [LARGE SCALE GENOMIC DNA]</scope>
    <source>
        <strain evidence="5">KH87</strain>
    </source>
</reference>
<evidence type="ECO:0000256" key="1">
    <source>
        <dbReference type="ARBA" id="ARBA00010634"/>
    </source>
</evidence>
<protein>
    <submittedName>
        <fullName evidence="4">ABC transporter</fullName>
    </submittedName>
</protein>
<proteinExistence type="inferred from homology"/>
<comment type="similarity">
    <text evidence="1">Belongs to the MlaA family.</text>
</comment>
<dbReference type="AlphaFoldDB" id="A0A1E7Q7Y7"/>
<evidence type="ECO:0000256" key="2">
    <source>
        <dbReference type="ARBA" id="ARBA00022729"/>
    </source>
</evidence>
<evidence type="ECO:0000313" key="5">
    <source>
        <dbReference type="Proteomes" id="UP000242258"/>
    </source>
</evidence>
<dbReference type="GO" id="GO:0016020">
    <property type="term" value="C:membrane"/>
    <property type="evidence" value="ECO:0007669"/>
    <property type="project" value="InterPro"/>
</dbReference>
<dbReference type="EMBL" id="MKEK01000001">
    <property type="protein sequence ID" value="OEY70247.1"/>
    <property type="molecule type" value="Genomic_DNA"/>
</dbReference>
<dbReference type="Proteomes" id="UP000242258">
    <property type="component" value="Unassembled WGS sequence"/>
</dbReference>
<sequence length="263" mass="28759">MAALKQVISTASLLLLLAGCASNTAPQATDNAAAPLTANPYVDERDPLESFNRSMWDFNYDVLDHYLLRPATVGYMAVVPKPARKGLRNASNNLSEPVNFLNGALQAKPNSTAISAARFLVNSTLGIFGLFDVASHIGLAEQDEDFDQTLAVWGVGDGAYVMVPGLGPDTARGLVGRAGDTWYSPLSLLSLPLTITKFAINALDSREQMMSMEQLLEESLDPYAFVKESYYQRLLFKIYDGNPPKSAEPEIDEDIFDDLLDDW</sequence>
<dbReference type="RefSeq" id="WP_070049801.1">
    <property type="nucleotide sequence ID" value="NZ_CBCSDO010000008.1"/>
</dbReference>
<dbReference type="PANTHER" id="PTHR30035">
    <property type="entry name" value="LIPOPROTEIN VACJ-RELATED"/>
    <property type="match status" value="1"/>
</dbReference>
<gene>
    <name evidence="4" type="ORF">BI198_12225</name>
</gene>